<dbReference type="EMBL" id="CP144746">
    <property type="protein sequence ID" value="WVZ59514.1"/>
    <property type="molecule type" value="Genomic_DNA"/>
</dbReference>
<evidence type="ECO:0000313" key="3">
    <source>
        <dbReference type="Proteomes" id="UP001341281"/>
    </source>
</evidence>
<dbReference type="Proteomes" id="UP001341281">
    <property type="component" value="Chromosome 02"/>
</dbReference>
<feature type="compositionally biased region" description="Gly residues" evidence="1">
    <location>
        <begin position="130"/>
        <end position="145"/>
    </location>
</feature>
<protein>
    <submittedName>
        <fullName evidence="2">Uncharacterized protein</fullName>
    </submittedName>
</protein>
<keyword evidence="3" id="KW-1185">Reference proteome</keyword>
<proteinExistence type="predicted"/>
<evidence type="ECO:0000256" key="1">
    <source>
        <dbReference type="SAM" id="MobiDB-lite"/>
    </source>
</evidence>
<feature type="compositionally biased region" description="Basic residues" evidence="1">
    <location>
        <begin position="69"/>
        <end position="78"/>
    </location>
</feature>
<sequence>MPPRILAGRRSGLASAAARGPAAQISSGPAGGARRTRPRRGRLRPRHLLLLSPASPPAGVPSARGACSSRRRPLRPRRLLLPPSSPSPAVPAPPTVVASSACLLGAAGSPPPRGLPATGRSFKRGPPSGFSGGTGAQRRGGGRSASGGTVIIKIAKHFAYLDKDSPLSSLGNNPAREIIEA</sequence>
<dbReference type="AlphaFoldDB" id="A0AAQ3ST17"/>
<feature type="compositionally biased region" description="Basic residues" evidence="1">
    <location>
        <begin position="34"/>
        <end position="47"/>
    </location>
</feature>
<accession>A0AAQ3ST17</accession>
<feature type="region of interest" description="Disordered" evidence="1">
    <location>
        <begin position="1"/>
        <end position="95"/>
    </location>
</feature>
<organism evidence="2 3">
    <name type="scientific">Paspalum notatum var. saurae</name>
    <dbReference type="NCBI Taxonomy" id="547442"/>
    <lineage>
        <taxon>Eukaryota</taxon>
        <taxon>Viridiplantae</taxon>
        <taxon>Streptophyta</taxon>
        <taxon>Embryophyta</taxon>
        <taxon>Tracheophyta</taxon>
        <taxon>Spermatophyta</taxon>
        <taxon>Magnoliopsida</taxon>
        <taxon>Liliopsida</taxon>
        <taxon>Poales</taxon>
        <taxon>Poaceae</taxon>
        <taxon>PACMAD clade</taxon>
        <taxon>Panicoideae</taxon>
        <taxon>Andropogonodae</taxon>
        <taxon>Paspaleae</taxon>
        <taxon>Paspalinae</taxon>
        <taxon>Paspalum</taxon>
    </lineage>
</organism>
<reference evidence="2 3" key="1">
    <citation type="submission" date="2024-02" db="EMBL/GenBank/DDBJ databases">
        <title>High-quality chromosome-scale genome assembly of Pensacola bahiagrass (Paspalum notatum Flugge var. saurae).</title>
        <authorList>
            <person name="Vega J.M."/>
            <person name="Podio M."/>
            <person name="Orjuela J."/>
            <person name="Siena L.A."/>
            <person name="Pessino S.C."/>
            <person name="Combes M.C."/>
            <person name="Mariac C."/>
            <person name="Albertini E."/>
            <person name="Pupilli F."/>
            <person name="Ortiz J.P.A."/>
            <person name="Leblanc O."/>
        </authorList>
    </citation>
    <scope>NUCLEOTIDE SEQUENCE [LARGE SCALE GENOMIC DNA]</scope>
    <source>
        <strain evidence="2">R1</strain>
        <tissue evidence="2">Leaf</tissue>
    </source>
</reference>
<evidence type="ECO:0000313" key="2">
    <source>
        <dbReference type="EMBL" id="WVZ59514.1"/>
    </source>
</evidence>
<name>A0AAQ3ST17_PASNO</name>
<feature type="compositionally biased region" description="Pro residues" evidence="1">
    <location>
        <begin position="83"/>
        <end position="94"/>
    </location>
</feature>
<feature type="region of interest" description="Disordered" evidence="1">
    <location>
        <begin position="108"/>
        <end position="146"/>
    </location>
</feature>
<gene>
    <name evidence="2" type="ORF">U9M48_009640</name>
</gene>
<feature type="compositionally biased region" description="Low complexity" evidence="1">
    <location>
        <begin position="1"/>
        <end position="28"/>
    </location>
</feature>